<proteinExistence type="predicted"/>
<protein>
    <submittedName>
        <fullName evidence="1">Uncharacterized protein</fullName>
    </submittedName>
</protein>
<dbReference type="AlphaFoldDB" id="A0AAQ1YPZ2"/>
<dbReference type="Proteomes" id="UP000298234">
    <property type="component" value="Unassembled WGS sequence"/>
</dbReference>
<dbReference type="EMBL" id="SNSQ01000094">
    <property type="protein sequence ID" value="TEU32775.1"/>
    <property type="molecule type" value="Genomic_DNA"/>
</dbReference>
<reference evidence="1 2" key="1">
    <citation type="submission" date="2019-03" db="EMBL/GenBank/DDBJ databases">
        <title>Burkholderia cepacia outbreak.</title>
        <authorList>
            <person name="Farzana R."/>
            <person name="Walsh T.R."/>
        </authorList>
    </citation>
    <scope>NUCLEOTIDE SEQUENCE [LARGE SCALE GENOMIC DNA]</scope>
    <source>
        <strain evidence="2">d13</strain>
    </source>
</reference>
<sequence>MKPLLFEKCDECGIGAGLRRGDDRASRASWFPLAFVSAGADHAAILCANTGCLRERHGVRKTACDEGAIRSRNGWPKSNTPPRLNGSGVLCGVPRVSEYAGA</sequence>
<evidence type="ECO:0000313" key="2">
    <source>
        <dbReference type="Proteomes" id="UP000298234"/>
    </source>
</evidence>
<accession>A0AAQ1YPZ2</accession>
<comment type="caution">
    <text evidence="1">The sequence shown here is derived from an EMBL/GenBank/DDBJ whole genome shotgun (WGS) entry which is preliminary data.</text>
</comment>
<evidence type="ECO:0000313" key="1">
    <source>
        <dbReference type="EMBL" id="TEU32775.1"/>
    </source>
</evidence>
<organism evidence="1 2">
    <name type="scientific">Burkholderia cepacia</name>
    <name type="common">Pseudomonas cepacia</name>
    <dbReference type="NCBI Taxonomy" id="292"/>
    <lineage>
        <taxon>Bacteria</taxon>
        <taxon>Pseudomonadati</taxon>
        <taxon>Pseudomonadota</taxon>
        <taxon>Betaproteobacteria</taxon>
        <taxon>Burkholderiales</taxon>
        <taxon>Burkholderiaceae</taxon>
        <taxon>Burkholderia</taxon>
        <taxon>Burkholderia cepacia complex</taxon>
    </lineage>
</organism>
<gene>
    <name evidence="1" type="ORF">E3D37_42215</name>
</gene>
<name>A0AAQ1YPZ2_BURCE</name>
<dbReference type="RefSeq" id="WP_060173744.1">
    <property type="nucleotide sequence ID" value="NZ_CADEUS010000015.1"/>
</dbReference>